<evidence type="ECO:0000256" key="4">
    <source>
        <dbReference type="PROSITE-ProRule" id="PRU00335"/>
    </source>
</evidence>
<dbReference type="Gene3D" id="1.10.357.10">
    <property type="entry name" value="Tetracycline Repressor, domain 2"/>
    <property type="match status" value="1"/>
</dbReference>
<keyword evidence="2 4" id="KW-0238">DNA-binding</keyword>
<dbReference type="PRINTS" id="PR00455">
    <property type="entry name" value="HTHTETR"/>
</dbReference>
<gene>
    <name evidence="6" type="ORF">CYJ26_07295</name>
</gene>
<evidence type="ECO:0000313" key="6">
    <source>
        <dbReference type="EMBL" id="PKY98400.1"/>
    </source>
</evidence>
<keyword evidence="1" id="KW-0805">Transcription regulation</keyword>
<feature type="DNA-binding region" description="H-T-H motif" evidence="4">
    <location>
        <begin position="82"/>
        <end position="101"/>
    </location>
</feature>
<evidence type="ECO:0000313" key="7">
    <source>
        <dbReference type="Proteomes" id="UP000234778"/>
    </source>
</evidence>
<dbReference type="InterPro" id="IPR009057">
    <property type="entry name" value="Homeodomain-like_sf"/>
</dbReference>
<organism evidence="6 7">
    <name type="scientific">Actinomyces urogenitalis</name>
    <dbReference type="NCBI Taxonomy" id="103621"/>
    <lineage>
        <taxon>Bacteria</taxon>
        <taxon>Bacillati</taxon>
        <taxon>Actinomycetota</taxon>
        <taxon>Actinomycetes</taxon>
        <taxon>Actinomycetales</taxon>
        <taxon>Actinomycetaceae</taxon>
        <taxon>Actinomyces</taxon>
    </lineage>
</organism>
<evidence type="ECO:0000256" key="2">
    <source>
        <dbReference type="ARBA" id="ARBA00023125"/>
    </source>
</evidence>
<reference evidence="6 7" key="1">
    <citation type="submission" date="2017-12" db="EMBL/GenBank/DDBJ databases">
        <title>Phylogenetic diversity of female urinary microbiome.</title>
        <authorList>
            <person name="Thomas-White K."/>
            <person name="Wolfe A.J."/>
        </authorList>
    </citation>
    <scope>NUCLEOTIDE SEQUENCE [LARGE SCALE GENOMIC DNA]</scope>
    <source>
        <strain evidence="6 7">UMB0319</strain>
    </source>
</reference>
<dbReference type="EMBL" id="PKHA01000007">
    <property type="protein sequence ID" value="PKY98400.1"/>
    <property type="molecule type" value="Genomic_DNA"/>
</dbReference>
<dbReference type="PANTHER" id="PTHR30055">
    <property type="entry name" value="HTH-TYPE TRANSCRIPTIONAL REGULATOR RUTR"/>
    <property type="match status" value="1"/>
</dbReference>
<evidence type="ECO:0000259" key="5">
    <source>
        <dbReference type="PROSITE" id="PS50977"/>
    </source>
</evidence>
<dbReference type="AlphaFoldDB" id="A0A2I1KRZ5"/>
<dbReference type="GO" id="GO:0000976">
    <property type="term" value="F:transcription cis-regulatory region binding"/>
    <property type="evidence" value="ECO:0007669"/>
    <property type="project" value="TreeGrafter"/>
</dbReference>
<accession>A0A2I1KRZ5</accession>
<dbReference type="Pfam" id="PF00440">
    <property type="entry name" value="TetR_N"/>
    <property type="match status" value="1"/>
</dbReference>
<dbReference type="PANTHER" id="PTHR30055:SF234">
    <property type="entry name" value="HTH-TYPE TRANSCRIPTIONAL REGULATOR BETI"/>
    <property type="match status" value="1"/>
</dbReference>
<dbReference type="InterPro" id="IPR050109">
    <property type="entry name" value="HTH-type_TetR-like_transc_reg"/>
</dbReference>
<dbReference type="InterPro" id="IPR001647">
    <property type="entry name" value="HTH_TetR"/>
</dbReference>
<proteinExistence type="predicted"/>
<comment type="caution">
    <text evidence="6">The sequence shown here is derived from an EMBL/GenBank/DDBJ whole genome shotgun (WGS) entry which is preliminary data.</text>
</comment>
<keyword evidence="3" id="KW-0804">Transcription</keyword>
<sequence length="266" mass="29258">MTGQGSPWAAIVCGVSQRGRRSMGVAMEKGARLRDVAGRAARHAAARRAVSAGASGKRAQTQALLLEAGRELFAEQGIGATSVGDLCSRAGFTRGAFYSNFADMDHFVRQLAEREWEQMTDFVRQAVDEALPDSAERSPASSDDEVQHALEILADRLLLAMPVSREFYMLQNEFVSYILRNQEHAQGLRRSYEAFKASLREVVVTGLGAIGRECMLSADDMTELLFAAAERSMRTALMVGREDQLTALLDRSLPVMLTHMSRPRES</sequence>
<name>A0A2I1KRZ5_9ACTO</name>
<evidence type="ECO:0000256" key="3">
    <source>
        <dbReference type="ARBA" id="ARBA00023163"/>
    </source>
</evidence>
<dbReference type="Proteomes" id="UP000234778">
    <property type="component" value="Unassembled WGS sequence"/>
</dbReference>
<evidence type="ECO:0000256" key="1">
    <source>
        <dbReference type="ARBA" id="ARBA00023015"/>
    </source>
</evidence>
<dbReference type="SUPFAM" id="SSF46689">
    <property type="entry name" value="Homeodomain-like"/>
    <property type="match status" value="1"/>
</dbReference>
<protein>
    <recommendedName>
        <fullName evidence="5">HTH tetR-type domain-containing protein</fullName>
    </recommendedName>
</protein>
<dbReference type="PROSITE" id="PS50977">
    <property type="entry name" value="HTH_TETR_2"/>
    <property type="match status" value="1"/>
</dbReference>
<dbReference type="GO" id="GO:0003700">
    <property type="term" value="F:DNA-binding transcription factor activity"/>
    <property type="evidence" value="ECO:0007669"/>
    <property type="project" value="TreeGrafter"/>
</dbReference>
<feature type="domain" description="HTH tetR-type" evidence="5">
    <location>
        <begin position="59"/>
        <end position="119"/>
    </location>
</feature>